<name>A0A9P4QTM1_9PLEO</name>
<evidence type="ECO:0000259" key="1">
    <source>
        <dbReference type="PROSITE" id="PS50181"/>
    </source>
</evidence>
<dbReference type="PROSITE" id="PS50181">
    <property type="entry name" value="FBOX"/>
    <property type="match status" value="1"/>
</dbReference>
<gene>
    <name evidence="2" type="ORF">EJ04DRAFT_585319</name>
</gene>
<dbReference type="AlphaFoldDB" id="A0A9P4QTM1"/>
<comment type="caution">
    <text evidence="2">The sequence shown here is derived from an EMBL/GenBank/DDBJ whole genome shotgun (WGS) entry which is preliminary data.</text>
</comment>
<evidence type="ECO:0000313" key="3">
    <source>
        <dbReference type="Proteomes" id="UP000799444"/>
    </source>
</evidence>
<dbReference type="Proteomes" id="UP000799444">
    <property type="component" value="Unassembled WGS sequence"/>
</dbReference>
<evidence type="ECO:0000313" key="2">
    <source>
        <dbReference type="EMBL" id="KAF2730732.1"/>
    </source>
</evidence>
<accession>A0A9P4QTM1</accession>
<dbReference type="EMBL" id="ML996211">
    <property type="protein sequence ID" value="KAF2730732.1"/>
    <property type="molecule type" value="Genomic_DNA"/>
</dbReference>
<keyword evidence="3" id="KW-1185">Reference proteome</keyword>
<sequence length="507" mass="58809">MSLLSLPPELLCEVLNWSLPESFESLSLTCRKLYKIAQPLVPIHNSLRKRWQHDTGLTPRRGDSLRVLYEIALEPLVPRYIKRLNLQENDYVRWDIEYQDTEAAFRSDSDAMELIRKVVCESPYLKAADVDLESWWEEIEKESQSNLKDRNFHSVPFAIVSLLLFLPRIRELQLPRQWAELRLGSRFQDETEKRLIQPVMNALTTCPRTSGFEGKSLHELERILPHSSPDYERRAELQNLEHFLLLPNIREVFTTNCTAVNRHGGGAVSFDWTLPYHASRIRRIELAYSCMDPHSVSLLLSRVPSVEVFKYGHDIKWHGLQGDWNAARFVEAIAQCSGPRLLELAITVHSCLDMENGVTDFHAFKQLQKLEIDATIINAPPVWTGQRRGHDWHVPEGAARWTCDRLPCLATMLPPSLEELEINFDHDIGHDGTEDPLVDALTRDFASEREKRLPNLRKALWRQYRSDNARKLVESQGCSHEKFKGLAWDTMPRWVREFSFGIKFARD</sequence>
<dbReference type="Pfam" id="PF00646">
    <property type="entry name" value="F-box"/>
    <property type="match status" value="1"/>
</dbReference>
<protein>
    <recommendedName>
        <fullName evidence="1">F-box domain-containing protein</fullName>
    </recommendedName>
</protein>
<organism evidence="2 3">
    <name type="scientific">Polyplosphaeria fusca</name>
    <dbReference type="NCBI Taxonomy" id="682080"/>
    <lineage>
        <taxon>Eukaryota</taxon>
        <taxon>Fungi</taxon>
        <taxon>Dikarya</taxon>
        <taxon>Ascomycota</taxon>
        <taxon>Pezizomycotina</taxon>
        <taxon>Dothideomycetes</taxon>
        <taxon>Pleosporomycetidae</taxon>
        <taxon>Pleosporales</taxon>
        <taxon>Tetraplosphaeriaceae</taxon>
        <taxon>Polyplosphaeria</taxon>
    </lineage>
</organism>
<dbReference type="OrthoDB" id="3797473at2759"/>
<dbReference type="InterPro" id="IPR001810">
    <property type="entry name" value="F-box_dom"/>
</dbReference>
<proteinExistence type="predicted"/>
<feature type="domain" description="F-box" evidence="1">
    <location>
        <begin position="1"/>
        <end position="50"/>
    </location>
</feature>
<reference evidence="2" key="1">
    <citation type="journal article" date="2020" name="Stud. Mycol.">
        <title>101 Dothideomycetes genomes: a test case for predicting lifestyles and emergence of pathogens.</title>
        <authorList>
            <person name="Haridas S."/>
            <person name="Albert R."/>
            <person name="Binder M."/>
            <person name="Bloem J."/>
            <person name="Labutti K."/>
            <person name="Salamov A."/>
            <person name="Andreopoulos B."/>
            <person name="Baker S."/>
            <person name="Barry K."/>
            <person name="Bills G."/>
            <person name="Bluhm B."/>
            <person name="Cannon C."/>
            <person name="Castanera R."/>
            <person name="Culley D."/>
            <person name="Daum C."/>
            <person name="Ezra D."/>
            <person name="Gonzalez J."/>
            <person name="Henrissat B."/>
            <person name="Kuo A."/>
            <person name="Liang C."/>
            <person name="Lipzen A."/>
            <person name="Lutzoni F."/>
            <person name="Magnuson J."/>
            <person name="Mondo S."/>
            <person name="Nolan M."/>
            <person name="Ohm R."/>
            <person name="Pangilinan J."/>
            <person name="Park H.-J."/>
            <person name="Ramirez L."/>
            <person name="Alfaro M."/>
            <person name="Sun H."/>
            <person name="Tritt A."/>
            <person name="Yoshinaga Y."/>
            <person name="Zwiers L.-H."/>
            <person name="Turgeon B."/>
            <person name="Goodwin S."/>
            <person name="Spatafora J."/>
            <person name="Crous P."/>
            <person name="Grigoriev I."/>
        </authorList>
    </citation>
    <scope>NUCLEOTIDE SEQUENCE</scope>
    <source>
        <strain evidence="2">CBS 125425</strain>
    </source>
</reference>